<gene>
    <name evidence="1" type="ORF">F5050DRAFT_1565605</name>
</gene>
<accession>A0ABQ8QKQ3</accession>
<organism evidence="1 2">
    <name type="scientific">Lentinula boryana</name>
    <dbReference type="NCBI Taxonomy" id="40481"/>
    <lineage>
        <taxon>Eukaryota</taxon>
        <taxon>Fungi</taxon>
        <taxon>Dikarya</taxon>
        <taxon>Basidiomycota</taxon>
        <taxon>Agaricomycotina</taxon>
        <taxon>Agaricomycetes</taxon>
        <taxon>Agaricomycetidae</taxon>
        <taxon>Agaricales</taxon>
        <taxon>Marasmiineae</taxon>
        <taxon>Omphalotaceae</taxon>
        <taxon>Lentinula</taxon>
    </lineage>
</organism>
<protein>
    <recommendedName>
        <fullName evidence="3">Fungal-type protein kinase domain-containing protein</fullName>
    </recommendedName>
</protein>
<evidence type="ECO:0000313" key="2">
    <source>
        <dbReference type="Proteomes" id="UP001163828"/>
    </source>
</evidence>
<sequence>MAGYSLKIERFPIVGDSLPAGVRDNLSLKSPWRNTVSTGKHSVTTPSAKVNEIAASRLKRLYFAEGFIDRLVMYLDETLTIQGLPNPFRVSSCPGTGQLPPTQQWVRALAEISKKEQELLFYKPAPLTTNASAQDEARYQIFDLLNLLIKVKALNTVSQTPNISTSTGSIRQFFCDSKGNAIPPNNTRTSIFTPCWARSASAHLRPINGAGRNSGPNPGAADFSIILNPDLADQLGCAEIKSHWSYSTRSLMKIYQGGPGILDQQSMFLATPNTRVTANALLQQLTGQLFAQGCDIGFCTNLDTAFFYLVYKGENAQGVIEKMQIVVPTQTPSSDTKPGLILSALMRFEDPKLLKCLQAFTYLALDRKKWQDNGTSLVDILAPLDEISLITCP</sequence>
<evidence type="ECO:0000313" key="1">
    <source>
        <dbReference type="EMBL" id="KAJ3999217.1"/>
    </source>
</evidence>
<name>A0ABQ8QKQ3_9AGAR</name>
<reference evidence="1" key="1">
    <citation type="submission" date="2022-08" db="EMBL/GenBank/DDBJ databases">
        <authorList>
            <consortium name="DOE Joint Genome Institute"/>
            <person name="Min B."/>
            <person name="Riley R."/>
            <person name="Sierra-Patev S."/>
            <person name="Naranjo-Ortiz M."/>
            <person name="Looney B."/>
            <person name="Konkel Z."/>
            <person name="Slot J.C."/>
            <person name="Sakamoto Y."/>
            <person name="Steenwyk J.L."/>
            <person name="Rokas A."/>
            <person name="Carro J."/>
            <person name="Camarero S."/>
            <person name="Ferreira P."/>
            <person name="Molpeceres G."/>
            <person name="Ruiz-Duenas F.J."/>
            <person name="Serrano A."/>
            <person name="Henrissat B."/>
            <person name="Drula E."/>
            <person name="Hughes K.W."/>
            <person name="Mata J.L."/>
            <person name="Ishikawa N.K."/>
            <person name="Vargas-Isla R."/>
            <person name="Ushijima S."/>
            <person name="Smith C.A."/>
            <person name="Ahrendt S."/>
            <person name="Andreopoulos W."/>
            <person name="He G."/>
            <person name="Labutti K."/>
            <person name="Lipzen A."/>
            <person name="Ng V."/>
            <person name="Sandor L."/>
            <person name="Barry K."/>
            <person name="Martinez A.T."/>
            <person name="Xiao Y."/>
            <person name="Gibbons J.G."/>
            <person name="Terashima K."/>
            <person name="Hibbett D.S."/>
            <person name="Grigoriev I.V."/>
        </authorList>
    </citation>
    <scope>NUCLEOTIDE SEQUENCE</scope>
    <source>
        <strain evidence="1">TFB10827</strain>
    </source>
</reference>
<dbReference type="EMBL" id="MU790543">
    <property type="protein sequence ID" value="KAJ3999217.1"/>
    <property type="molecule type" value="Genomic_DNA"/>
</dbReference>
<keyword evidence="2" id="KW-1185">Reference proteome</keyword>
<comment type="caution">
    <text evidence="1">The sequence shown here is derived from an EMBL/GenBank/DDBJ whole genome shotgun (WGS) entry which is preliminary data.</text>
</comment>
<dbReference type="Proteomes" id="UP001163828">
    <property type="component" value="Unassembled WGS sequence"/>
</dbReference>
<proteinExistence type="predicted"/>
<evidence type="ECO:0008006" key="3">
    <source>
        <dbReference type="Google" id="ProtNLM"/>
    </source>
</evidence>